<organism evidence="1 2">
    <name type="scientific">Massilia frigida</name>
    <dbReference type="NCBI Taxonomy" id="2609281"/>
    <lineage>
        <taxon>Bacteria</taxon>
        <taxon>Pseudomonadati</taxon>
        <taxon>Pseudomonadota</taxon>
        <taxon>Betaproteobacteria</taxon>
        <taxon>Burkholderiales</taxon>
        <taxon>Oxalobacteraceae</taxon>
        <taxon>Telluria group</taxon>
        <taxon>Massilia</taxon>
    </lineage>
</organism>
<evidence type="ECO:0000313" key="1">
    <source>
        <dbReference type="EMBL" id="NHZ83698.1"/>
    </source>
</evidence>
<comment type="caution">
    <text evidence="1">The sequence shown here is derived from an EMBL/GenBank/DDBJ whole genome shotgun (WGS) entry which is preliminary data.</text>
</comment>
<reference evidence="1 2" key="1">
    <citation type="submission" date="2019-10" db="EMBL/GenBank/DDBJ databases">
        <title>Taxonomy of Antarctic Massilia spp.: description of Massilia rubra sp. nov., Massilia aquatica sp. nov., Massilia mucilaginosa sp. nov., Massilia frigida sp. nov. isolated from streams, lakes and regoliths.</title>
        <authorList>
            <person name="Holochova P."/>
            <person name="Sedlacek I."/>
            <person name="Kralova S."/>
            <person name="Maslanova I."/>
            <person name="Busse H.-J."/>
            <person name="Stankova E."/>
            <person name="Vrbovska V."/>
            <person name="Kovarovic V."/>
            <person name="Bartak M."/>
            <person name="Svec P."/>
            <person name="Pantucek R."/>
        </authorList>
    </citation>
    <scope>NUCLEOTIDE SEQUENCE [LARGE SCALE GENOMIC DNA]</scope>
    <source>
        <strain evidence="1 2">CCM 8695</strain>
    </source>
</reference>
<proteinExistence type="predicted"/>
<dbReference type="Proteomes" id="UP000621455">
    <property type="component" value="Unassembled WGS sequence"/>
</dbReference>
<evidence type="ECO:0000313" key="2">
    <source>
        <dbReference type="Proteomes" id="UP000621455"/>
    </source>
</evidence>
<sequence>MLRYLTIPKFAAESGYTEDAIRTKIRDGIWSQDQVWLKAPDGRILINVPGYEQWVETAGVLKLHRKAASKSVSCIKAPGAVSALRSSPQPLI</sequence>
<name>A0ABX0NGD5_9BURK</name>
<keyword evidence="2" id="KW-1185">Reference proteome</keyword>
<protein>
    <submittedName>
        <fullName evidence="1">Excisionase</fullName>
    </submittedName>
</protein>
<accession>A0ABX0NGD5</accession>
<gene>
    <name evidence="1" type="ORF">F2P44_31185</name>
</gene>
<dbReference type="EMBL" id="WHJG01000059">
    <property type="protein sequence ID" value="NHZ83698.1"/>
    <property type="molecule type" value="Genomic_DNA"/>
</dbReference>